<evidence type="ECO:0000313" key="5">
    <source>
        <dbReference type="EMBL" id="KAK9844252.1"/>
    </source>
</evidence>
<evidence type="ECO:0000313" key="6">
    <source>
        <dbReference type="Proteomes" id="UP001485043"/>
    </source>
</evidence>
<evidence type="ECO:0000256" key="1">
    <source>
        <dbReference type="ARBA" id="ARBA00022679"/>
    </source>
</evidence>
<dbReference type="Gene3D" id="1.10.510.10">
    <property type="entry name" value="Transferase(Phosphotransferase) domain 1"/>
    <property type="match status" value="1"/>
</dbReference>
<feature type="transmembrane region" description="Helical" evidence="3">
    <location>
        <begin position="292"/>
        <end position="316"/>
    </location>
</feature>
<feature type="compositionally biased region" description="Basic and acidic residues" evidence="2">
    <location>
        <begin position="338"/>
        <end position="348"/>
    </location>
</feature>
<protein>
    <recommendedName>
        <fullName evidence="4">Serine-threonine/tyrosine-protein kinase catalytic domain-containing protein</fullName>
    </recommendedName>
</protein>
<dbReference type="Pfam" id="PF07714">
    <property type="entry name" value="PK_Tyr_Ser-Thr"/>
    <property type="match status" value="1"/>
</dbReference>
<keyword evidence="3" id="KW-0472">Membrane</keyword>
<feature type="region of interest" description="Disordered" evidence="2">
    <location>
        <begin position="409"/>
        <end position="433"/>
    </location>
</feature>
<comment type="caution">
    <text evidence="5">The sequence shown here is derived from an EMBL/GenBank/DDBJ whole genome shotgun (WGS) entry which is preliminary data.</text>
</comment>
<dbReference type="GO" id="GO:0005737">
    <property type="term" value="C:cytoplasm"/>
    <property type="evidence" value="ECO:0007669"/>
    <property type="project" value="TreeGrafter"/>
</dbReference>
<evidence type="ECO:0000259" key="4">
    <source>
        <dbReference type="Pfam" id="PF07714"/>
    </source>
</evidence>
<feature type="domain" description="Serine-threonine/tyrosine-protein kinase catalytic" evidence="4">
    <location>
        <begin position="526"/>
        <end position="625"/>
    </location>
</feature>
<feature type="region of interest" description="Disordered" evidence="2">
    <location>
        <begin position="333"/>
        <end position="388"/>
    </location>
</feature>
<dbReference type="SUPFAM" id="SSF53756">
    <property type="entry name" value="UDP-Glycosyltransferase/glycogen phosphorylase"/>
    <property type="match status" value="1"/>
</dbReference>
<name>A0AAW1SEJ2_9CHLO</name>
<dbReference type="GO" id="GO:0004672">
    <property type="term" value="F:protein kinase activity"/>
    <property type="evidence" value="ECO:0007669"/>
    <property type="project" value="InterPro"/>
</dbReference>
<evidence type="ECO:0000256" key="3">
    <source>
        <dbReference type="SAM" id="Phobius"/>
    </source>
</evidence>
<reference evidence="5 6" key="1">
    <citation type="journal article" date="2024" name="Nat. Commun.">
        <title>Phylogenomics reveals the evolutionary origins of lichenization in chlorophyte algae.</title>
        <authorList>
            <person name="Puginier C."/>
            <person name="Libourel C."/>
            <person name="Otte J."/>
            <person name="Skaloud P."/>
            <person name="Haon M."/>
            <person name="Grisel S."/>
            <person name="Petersen M."/>
            <person name="Berrin J.G."/>
            <person name="Delaux P.M."/>
            <person name="Dal Grande F."/>
            <person name="Keller J."/>
        </authorList>
    </citation>
    <scope>NUCLEOTIDE SEQUENCE [LARGE SCALE GENOMIC DNA]</scope>
    <source>
        <strain evidence="5 6">SAG 2523</strain>
    </source>
</reference>
<keyword evidence="6" id="KW-1185">Reference proteome</keyword>
<organism evidence="5 6">
    <name type="scientific">Apatococcus fuscideae</name>
    <dbReference type="NCBI Taxonomy" id="2026836"/>
    <lineage>
        <taxon>Eukaryota</taxon>
        <taxon>Viridiplantae</taxon>
        <taxon>Chlorophyta</taxon>
        <taxon>core chlorophytes</taxon>
        <taxon>Trebouxiophyceae</taxon>
        <taxon>Chlorellales</taxon>
        <taxon>Chlorellaceae</taxon>
        <taxon>Apatococcus</taxon>
    </lineage>
</organism>
<evidence type="ECO:0000256" key="2">
    <source>
        <dbReference type="SAM" id="MobiDB-lite"/>
    </source>
</evidence>
<dbReference type="InterPro" id="IPR002213">
    <property type="entry name" value="UDP_glucos_trans"/>
</dbReference>
<dbReference type="Pfam" id="PF00201">
    <property type="entry name" value="UDPGT"/>
    <property type="match status" value="1"/>
</dbReference>
<keyword evidence="3" id="KW-1133">Transmembrane helix</keyword>
<dbReference type="InterPro" id="IPR050167">
    <property type="entry name" value="Ser_Thr_protein_kinase"/>
</dbReference>
<dbReference type="Proteomes" id="UP001485043">
    <property type="component" value="Unassembled WGS sequence"/>
</dbReference>
<dbReference type="InterPro" id="IPR011009">
    <property type="entry name" value="Kinase-like_dom_sf"/>
</dbReference>
<feature type="compositionally biased region" description="Low complexity" evidence="2">
    <location>
        <begin position="416"/>
        <end position="433"/>
    </location>
</feature>
<accession>A0AAW1SEJ2</accession>
<proteinExistence type="predicted"/>
<dbReference type="PANTHER" id="PTHR23257">
    <property type="entry name" value="SERINE-THREONINE PROTEIN KINASE"/>
    <property type="match status" value="1"/>
</dbReference>
<dbReference type="GO" id="GO:0007165">
    <property type="term" value="P:signal transduction"/>
    <property type="evidence" value="ECO:0007669"/>
    <property type="project" value="TreeGrafter"/>
</dbReference>
<dbReference type="SUPFAM" id="SSF56112">
    <property type="entry name" value="Protein kinase-like (PK-like)"/>
    <property type="match status" value="1"/>
</dbReference>
<keyword evidence="3" id="KW-0812">Transmembrane</keyword>
<dbReference type="AlphaFoldDB" id="A0AAW1SEJ2"/>
<dbReference type="InterPro" id="IPR001245">
    <property type="entry name" value="Ser-Thr/Tyr_kinase_cat_dom"/>
</dbReference>
<keyword evidence="1" id="KW-0808">Transferase</keyword>
<sequence length="877" mass="94736">MQGKVVFPAVRKADKSQKATVFQAAIPVDLSFPGRIQERWEDWQLNQDGSLQTAGASSLIVNKSGIYAIRDPAASVLALVDPVTGFIRSLPVYSFAKTAGFSGAACHSACNRNHDGLPDRQSHPAQTDVLGLQRPLSSPLVDEGQGNLAFPILSSPACLGWNTAGGVGASIVWASITNAISISGWLAMQPLSDGMQAPVQLLLLGKLEHLGAVHSPDFNERGLAMCEAGPGPESCTFVAEGLSALHTYHVATRFVDSQAAKRDVPVVKWTGYIGNFTPGNQKSSLLSGKSNTGALAGSLSAAGIVVLVLAVVYILYRTTSTFSCLLRRARPRSPWESFSRDPGGEREQTVQLPVRSEPRPPRQRRTSTGYSQISLPPPTLTEEHSGAESLGQRRINIADVDLSASNIQNSSQAENRLSGARASSAMSASQARSVRPVLAAAPSEQELRFRSGASIPEALQDTWRLDLRSGLVQLNLNDDGTVVELRRSTAGKVYLGLLGGVRDVAVKDALQSDAARRLSWYDRGQDVARDIAAAVYCVQSKGIVGHLDASNVLLDEHDRPRIAAADLLDPLDIPDPAQPNSHDHGQLCGLAPEVLQGEPLSFSTAVYSFGVMLWKLITGNSSAASHLRPVRVPADQLGSKIVQVQSRTVQAAAVYNQEPAADYTTAHAPGTTDEARLARKPFDALRKLNFSGPPDVGTETWLRQLKRDPVKDFEWIRQTGLSLARSLLADKECFAALKADNYDLILRDTIGWQTQLLSKMLEVPEVDILTAGVALPLLGPRYSIPNRIAYIPQMGSLLPSVMTFKQRLQNYAWYLLFRYAIMAGKSTEERQLAESYGYDLDSSWLPRSTAPALIAGGDWALEYPMPLPPKVQVVLPG</sequence>
<gene>
    <name evidence="5" type="ORF">WJX84_002083</name>
</gene>
<dbReference type="PANTHER" id="PTHR23257:SF974">
    <property type="entry name" value="RECEPTOR-INTERACTING SERINE_THREONINE-PROTEIN KINASE 3"/>
    <property type="match status" value="1"/>
</dbReference>
<dbReference type="EMBL" id="JALJOV010001643">
    <property type="protein sequence ID" value="KAK9844252.1"/>
    <property type="molecule type" value="Genomic_DNA"/>
</dbReference>
<dbReference type="GO" id="GO:0008194">
    <property type="term" value="F:UDP-glycosyltransferase activity"/>
    <property type="evidence" value="ECO:0007669"/>
    <property type="project" value="InterPro"/>
</dbReference>